<comment type="similarity">
    <text evidence="1 6">Belongs to the annexin family.</text>
</comment>
<evidence type="ECO:0000256" key="7">
    <source>
        <dbReference type="SAM" id="MobiDB-lite"/>
    </source>
</evidence>
<dbReference type="FunFam" id="1.10.220.10:FF:000002">
    <property type="entry name" value="Annexin"/>
    <property type="match status" value="1"/>
</dbReference>
<dbReference type="PRINTS" id="PR00196">
    <property type="entry name" value="ANNEXIN"/>
</dbReference>
<dbReference type="AlphaFoldDB" id="A0A1W0WQ29"/>
<dbReference type="InterPro" id="IPR037104">
    <property type="entry name" value="Annexin_sf"/>
</dbReference>
<dbReference type="Proteomes" id="UP000192578">
    <property type="component" value="Unassembled WGS sequence"/>
</dbReference>
<dbReference type="GO" id="GO:0005737">
    <property type="term" value="C:cytoplasm"/>
    <property type="evidence" value="ECO:0007669"/>
    <property type="project" value="TreeGrafter"/>
</dbReference>
<dbReference type="GO" id="GO:0012506">
    <property type="term" value="C:vesicle membrane"/>
    <property type="evidence" value="ECO:0007669"/>
    <property type="project" value="TreeGrafter"/>
</dbReference>
<dbReference type="PROSITE" id="PS51897">
    <property type="entry name" value="ANNEXIN_2"/>
    <property type="match status" value="4"/>
</dbReference>
<evidence type="ECO:0000256" key="5">
    <source>
        <dbReference type="ARBA" id="ARBA00023302"/>
    </source>
</evidence>
<dbReference type="PANTHER" id="PTHR10502">
    <property type="entry name" value="ANNEXIN"/>
    <property type="match status" value="1"/>
</dbReference>
<dbReference type="InterPro" id="IPR018252">
    <property type="entry name" value="Annexin_repeat_CS"/>
</dbReference>
<evidence type="ECO:0000256" key="3">
    <source>
        <dbReference type="ARBA" id="ARBA00022837"/>
    </source>
</evidence>
<dbReference type="GO" id="GO:0005544">
    <property type="term" value="F:calcium-dependent phospholipid binding"/>
    <property type="evidence" value="ECO:0007669"/>
    <property type="project" value="UniProtKB-KW"/>
</dbReference>
<feature type="compositionally biased region" description="Polar residues" evidence="7">
    <location>
        <begin position="8"/>
        <end position="22"/>
    </location>
</feature>
<dbReference type="Pfam" id="PF00191">
    <property type="entry name" value="Annexin"/>
    <property type="match status" value="4"/>
</dbReference>
<dbReference type="PROSITE" id="PS00223">
    <property type="entry name" value="ANNEXIN_1"/>
    <property type="match status" value="1"/>
</dbReference>
<evidence type="ECO:0000256" key="1">
    <source>
        <dbReference type="ARBA" id="ARBA00007831"/>
    </source>
</evidence>
<dbReference type="SUPFAM" id="SSF47874">
    <property type="entry name" value="Annexin"/>
    <property type="match status" value="1"/>
</dbReference>
<dbReference type="SMART" id="SM00335">
    <property type="entry name" value="ANX"/>
    <property type="match status" value="4"/>
</dbReference>
<gene>
    <name evidence="8" type="ORF">BV898_08558</name>
</gene>
<evidence type="ECO:0000256" key="2">
    <source>
        <dbReference type="ARBA" id="ARBA00022737"/>
    </source>
</evidence>
<accession>A0A1W0WQ29</accession>
<evidence type="ECO:0000313" key="9">
    <source>
        <dbReference type="Proteomes" id="UP000192578"/>
    </source>
</evidence>
<dbReference type="GO" id="GO:0005634">
    <property type="term" value="C:nucleus"/>
    <property type="evidence" value="ECO:0007669"/>
    <property type="project" value="TreeGrafter"/>
</dbReference>
<dbReference type="InterPro" id="IPR001464">
    <property type="entry name" value="Annexin"/>
</dbReference>
<evidence type="ECO:0000256" key="6">
    <source>
        <dbReference type="RuleBase" id="RU003540"/>
    </source>
</evidence>
<dbReference type="GO" id="GO:0005509">
    <property type="term" value="F:calcium ion binding"/>
    <property type="evidence" value="ECO:0007669"/>
    <property type="project" value="InterPro"/>
</dbReference>
<dbReference type="GO" id="GO:0001786">
    <property type="term" value="F:phosphatidylserine binding"/>
    <property type="evidence" value="ECO:0007669"/>
    <property type="project" value="TreeGrafter"/>
</dbReference>
<keyword evidence="5 6" id="KW-0111">Calcium/phospholipid-binding</keyword>
<dbReference type="FunFam" id="1.10.220.10:FF:000001">
    <property type="entry name" value="Annexin"/>
    <property type="match status" value="1"/>
</dbReference>
<dbReference type="EMBL" id="MTYJ01000062">
    <property type="protein sequence ID" value="OQV17308.1"/>
    <property type="molecule type" value="Genomic_DNA"/>
</dbReference>
<dbReference type="OrthoDB" id="37886at2759"/>
<keyword evidence="9" id="KW-1185">Reference proteome</keyword>
<keyword evidence="4 6" id="KW-0041">Annexin</keyword>
<reference evidence="9" key="1">
    <citation type="submission" date="2017-01" db="EMBL/GenBank/DDBJ databases">
        <title>Comparative genomics of anhydrobiosis in the tardigrade Hypsibius dujardini.</title>
        <authorList>
            <person name="Yoshida Y."/>
            <person name="Koutsovoulos G."/>
            <person name="Laetsch D."/>
            <person name="Stevens L."/>
            <person name="Kumar S."/>
            <person name="Horikawa D."/>
            <person name="Ishino K."/>
            <person name="Komine S."/>
            <person name="Tomita M."/>
            <person name="Blaxter M."/>
            <person name="Arakawa K."/>
        </authorList>
    </citation>
    <scope>NUCLEOTIDE SEQUENCE [LARGE SCALE GENOMIC DNA]</scope>
    <source>
        <strain evidence="9">Z151</strain>
    </source>
</reference>
<feature type="compositionally biased region" description="Basic and acidic residues" evidence="7">
    <location>
        <begin position="61"/>
        <end position="79"/>
    </location>
</feature>
<dbReference type="Gene3D" id="1.10.220.10">
    <property type="entry name" value="Annexin"/>
    <property type="match status" value="4"/>
</dbReference>
<feature type="region of interest" description="Disordered" evidence="7">
    <location>
        <begin position="1"/>
        <end position="79"/>
    </location>
</feature>
<keyword evidence="3 6" id="KW-0106">Calcium</keyword>
<dbReference type="GO" id="GO:0005886">
    <property type="term" value="C:plasma membrane"/>
    <property type="evidence" value="ECO:0007669"/>
    <property type="project" value="TreeGrafter"/>
</dbReference>
<dbReference type="InterPro" id="IPR018502">
    <property type="entry name" value="Annexin_repeat"/>
</dbReference>
<name>A0A1W0WQ29_HYPEX</name>
<evidence type="ECO:0000313" key="8">
    <source>
        <dbReference type="EMBL" id="OQV17308.1"/>
    </source>
</evidence>
<dbReference type="PANTHER" id="PTHR10502:SF102">
    <property type="entry name" value="ANNEXIN B11"/>
    <property type="match status" value="1"/>
</dbReference>
<sequence>MASKSGDPLTSSSSTKTAMETKSIQERRLNGLAPVAAPRAHYYQQRQPRKVLESTSSNSSHPDHHDHQPEQATVREHQPFDASNDAKALFKAMEGLGTNENKIIDLLSKRSIGQRLEIRVAYKTLYGKDIIKAFRGELKIIFSGHLEDVIEALFKPPEVYDAELIHHAITGLSTDEDALIDIVCSRSNADLEGILKTYKQLYQKELVADIQGHVHSSVAFKKLLIALLTGTRDDDTQVNTSQAKWDARAMYDAGPKHWAKDSTFAPIFADRSYAHLKLVFTEFEEMADTDIEKVLGKDLHGDVGHLLESLAKFAKHKDTYFAELLHKSMKGHLGTNHKALIRTVVSRCEKDMVPIKERFQEQYHKSLGSALEAETSGHYRNILLALTGCHDELRKHDPAHIA</sequence>
<dbReference type="FunFam" id="1.10.220.10:FF:000005">
    <property type="entry name" value="Annexin"/>
    <property type="match status" value="2"/>
</dbReference>
<proteinExistence type="inferred from homology"/>
<keyword evidence="2 6" id="KW-0677">Repeat</keyword>
<organism evidence="8 9">
    <name type="scientific">Hypsibius exemplaris</name>
    <name type="common">Freshwater tardigrade</name>
    <dbReference type="NCBI Taxonomy" id="2072580"/>
    <lineage>
        <taxon>Eukaryota</taxon>
        <taxon>Metazoa</taxon>
        <taxon>Ecdysozoa</taxon>
        <taxon>Tardigrada</taxon>
        <taxon>Eutardigrada</taxon>
        <taxon>Parachela</taxon>
        <taxon>Hypsibioidea</taxon>
        <taxon>Hypsibiidae</taxon>
        <taxon>Hypsibius</taxon>
    </lineage>
</organism>
<protein>
    <recommendedName>
        <fullName evidence="6">Annexin</fullName>
    </recommendedName>
</protein>
<evidence type="ECO:0000256" key="4">
    <source>
        <dbReference type="ARBA" id="ARBA00023216"/>
    </source>
</evidence>
<comment type="domain">
    <text evidence="6">A pair of annexin repeats may form one binding site for calcium and phospholipid.</text>
</comment>
<comment type="caution">
    <text evidence="8">The sequence shown here is derived from an EMBL/GenBank/DDBJ whole genome shotgun (WGS) entry which is preliminary data.</text>
</comment>